<feature type="compositionally biased region" description="Low complexity" evidence="1">
    <location>
        <begin position="1"/>
        <end position="11"/>
    </location>
</feature>
<feature type="compositionally biased region" description="Pro residues" evidence="1">
    <location>
        <begin position="148"/>
        <end position="161"/>
    </location>
</feature>
<comment type="caution">
    <text evidence="2">The sequence shown here is derived from an EMBL/GenBank/DDBJ whole genome shotgun (WGS) entry which is preliminary data.</text>
</comment>
<dbReference type="Gene3D" id="1.25.40.10">
    <property type="entry name" value="Tetratricopeptide repeat domain"/>
    <property type="match status" value="1"/>
</dbReference>
<evidence type="ECO:0000256" key="1">
    <source>
        <dbReference type="SAM" id="MobiDB-lite"/>
    </source>
</evidence>
<dbReference type="InterPro" id="IPR011990">
    <property type="entry name" value="TPR-like_helical_dom_sf"/>
</dbReference>
<feature type="compositionally biased region" description="Low complexity" evidence="1">
    <location>
        <begin position="162"/>
        <end position="191"/>
    </location>
</feature>
<dbReference type="Proteomes" id="UP001606303">
    <property type="component" value="Unassembled WGS sequence"/>
</dbReference>
<organism evidence="2 3">
    <name type="scientific">Pelomonas baiyunensis</name>
    <dbReference type="NCBI Taxonomy" id="3299026"/>
    <lineage>
        <taxon>Bacteria</taxon>
        <taxon>Pseudomonadati</taxon>
        <taxon>Pseudomonadota</taxon>
        <taxon>Betaproteobacteria</taxon>
        <taxon>Burkholderiales</taxon>
        <taxon>Sphaerotilaceae</taxon>
        <taxon>Roseateles</taxon>
    </lineage>
</organism>
<feature type="compositionally biased region" description="Low complexity" evidence="1">
    <location>
        <begin position="198"/>
        <end position="218"/>
    </location>
</feature>
<feature type="compositionally biased region" description="Pro residues" evidence="1">
    <location>
        <begin position="13"/>
        <end position="26"/>
    </location>
</feature>
<evidence type="ECO:0000313" key="2">
    <source>
        <dbReference type="EMBL" id="MFG6469327.1"/>
    </source>
</evidence>
<dbReference type="SUPFAM" id="SSF48452">
    <property type="entry name" value="TPR-like"/>
    <property type="match status" value="1"/>
</dbReference>
<proteinExistence type="predicted"/>
<evidence type="ECO:0000313" key="3">
    <source>
        <dbReference type="Proteomes" id="UP001606303"/>
    </source>
</evidence>
<accession>A0ABW7H511</accession>
<dbReference type="EMBL" id="JBIGIB010000010">
    <property type="protein sequence ID" value="MFG6469327.1"/>
    <property type="molecule type" value="Genomic_DNA"/>
</dbReference>
<name>A0ABW7H511_9BURK</name>
<gene>
    <name evidence="2" type="ORF">ACG01O_22105</name>
</gene>
<feature type="region of interest" description="Disordered" evidence="1">
    <location>
        <begin position="143"/>
        <end position="244"/>
    </location>
</feature>
<reference evidence="2 3" key="1">
    <citation type="submission" date="2024-08" db="EMBL/GenBank/DDBJ databases">
        <authorList>
            <person name="Lu H."/>
        </authorList>
    </citation>
    <scope>NUCLEOTIDE SEQUENCE [LARGE SCALE GENOMIC DNA]</scope>
    <source>
        <strain evidence="2 3">BYS87W</strain>
    </source>
</reference>
<sequence length="244" mass="24433">MAAAALLTACASVPPPPPPAPPPPRPTLTELMKDAQDAAQAGAKDKSRAQLTTAAKAYPVQKEPWVKLAEDYFETADYGNAILAAQEVVQRDPVDRTAHSILAVAGLRVASTSLLALREQQSGMPTDTQSEARNLTKALRETLGEPLLVPPVTPPPAPAPRKPTGARAAAPASTPSGAPKPAGAATAGAPAVVPPSGAPASPAQAAAAGSAASSASSANLAGKPVAKPLAAGTDKPANPFDRLR</sequence>
<dbReference type="RefSeq" id="WP_394387776.1">
    <property type="nucleotide sequence ID" value="NZ_JBIGIB010000010.1"/>
</dbReference>
<protein>
    <recommendedName>
        <fullName evidence="4">Tetratricopeptide repeat protein</fullName>
    </recommendedName>
</protein>
<keyword evidence="3" id="KW-1185">Reference proteome</keyword>
<feature type="region of interest" description="Disordered" evidence="1">
    <location>
        <begin position="1"/>
        <end position="29"/>
    </location>
</feature>
<evidence type="ECO:0008006" key="4">
    <source>
        <dbReference type="Google" id="ProtNLM"/>
    </source>
</evidence>